<dbReference type="RefSeq" id="WP_126313376.1">
    <property type="nucleotide sequence ID" value="NZ_JBMDBL010000079.1"/>
</dbReference>
<evidence type="ECO:0008006" key="3">
    <source>
        <dbReference type="Google" id="ProtNLM"/>
    </source>
</evidence>
<sequence>MLDEVESRLSNEGYDICLVELQNSWDKETKTPELLECQRNADVCIFLLDEKCENYPSFSGAVSGAKGQGCNIIGIRGKSNYIPKEIDEKANSVLPIKSPSVSSSLGGTSIWEDSECNPMTKRDINRVKCQ</sequence>
<name>A0A9Q2WES7_9ENTR</name>
<comment type="caution">
    <text evidence="1">The sequence shown here is derived from an EMBL/GenBank/DDBJ whole genome shotgun (WGS) entry which is preliminary data.</text>
</comment>
<accession>A0A9Q2WES7</accession>
<proteinExistence type="predicted"/>
<reference evidence="1" key="1">
    <citation type="submission" date="2021-05" db="EMBL/GenBank/DDBJ databases">
        <title>The batch submission of Enterobacter spp. strains.</title>
        <authorList>
            <person name="Wei L."/>
            <person name="Wang C."/>
            <person name="Feng Y."/>
            <person name="Zong Z."/>
        </authorList>
    </citation>
    <scope>NUCLEOTIDE SEQUENCE</scope>
    <source>
        <strain evidence="1">090086</strain>
    </source>
</reference>
<dbReference type="EMBL" id="JAHEVK010000044">
    <property type="protein sequence ID" value="MBT1779742.1"/>
    <property type="molecule type" value="Genomic_DNA"/>
</dbReference>
<dbReference type="AlphaFoldDB" id="A0A9Q2WES7"/>
<protein>
    <recommendedName>
        <fullName evidence="3">Nucleoside 2-deoxyribosyltransferase</fullName>
    </recommendedName>
</protein>
<evidence type="ECO:0000313" key="2">
    <source>
        <dbReference type="Proteomes" id="UP000742934"/>
    </source>
</evidence>
<gene>
    <name evidence="1" type="ORF">KK080_23475</name>
</gene>
<organism evidence="1 2">
    <name type="scientific">Enterobacter hormaechei subsp. hoffmannii</name>
    <dbReference type="NCBI Taxonomy" id="1812934"/>
    <lineage>
        <taxon>Bacteria</taxon>
        <taxon>Pseudomonadati</taxon>
        <taxon>Pseudomonadota</taxon>
        <taxon>Gammaproteobacteria</taxon>
        <taxon>Enterobacterales</taxon>
        <taxon>Enterobacteriaceae</taxon>
        <taxon>Enterobacter</taxon>
        <taxon>Enterobacter cloacae complex</taxon>
    </lineage>
</organism>
<evidence type="ECO:0000313" key="1">
    <source>
        <dbReference type="EMBL" id="MBT1779742.1"/>
    </source>
</evidence>
<dbReference type="Proteomes" id="UP000742934">
    <property type="component" value="Unassembled WGS sequence"/>
</dbReference>